<sequence length="226" mass="25308">MNVEEIEVQEHLGALADNLSLKQLTVATNLRRQSFQIYLSDPASAVQRGVYFCGLKPYGAVGRSYPAPEKLSAGFNTYRDASTSSPFYSRARKLIRHTLDLTLGEMAPLEAAFCTNWFFQRAADTAQLKRFGLDALDVSKFHEQFLQRYRPKIILCIGNGPVSAYAGMLKLLDLKTETTEPYLGRSYLRASTKKGEAVIIGLPHLSRYSVEPAALDFINRCYRALV</sequence>
<name>A0ABX0XBL3_9BACT</name>
<keyword evidence="2" id="KW-1185">Reference proteome</keyword>
<dbReference type="RefSeq" id="WP_168037080.1">
    <property type="nucleotide sequence ID" value="NZ_JAATJH010000002.1"/>
</dbReference>
<evidence type="ECO:0000313" key="1">
    <source>
        <dbReference type="EMBL" id="NJC26329.1"/>
    </source>
</evidence>
<organism evidence="1 2">
    <name type="scientific">Neolewinella antarctica</name>
    <dbReference type="NCBI Taxonomy" id="442734"/>
    <lineage>
        <taxon>Bacteria</taxon>
        <taxon>Pseudomonadati</taxon>
        <taxon>Bacteroidota</taxon>
        <taxon>Saprospiria</taxon>
        <taxon>Saprospirales</taxon>
        <taxon>Lewinellaceae</taxon>
        <taxon>Neolewinella</taxon>
    </lineage>
</organism>
<proteinExistence type="predicted"/>
<dbReference type="Proteomes" id="UP000770785">
    <property type="component" value="Unassembled WGS sequence"/>
</dbReference>
<accession>A0ABX0XBL3</accession>
<reference evidence="1 2" key="1">
    <citation type="submission" date="2020-03" db="EMBL/GenBank/DDBJ databases">
        <title>Genomic Encyclopedia of Type Strains, Phase IV (KMG-IV): sequencing the most valuable type-strain genomes for metagenomic binning, comparative biology and taxonomic classification.</title>
        <authorList>
            <person name="Goeker M."/>
        </authorList>
    </citation>
    <scope>NUCLEOTIDE SEQUENCE [LARGE SCALE GENOMIC DNA]</scope>
    <source>
        <strain evidence="1 2">DSM 105096</strain>
    </source>
</reference>
<gene>
    <name evidence="1" type="ORF">GGR27_001828</name>
</gene>
<comment type="caution">
    <text evidence="1">The sequence shown here is derived from an EMBL/GenBank/DDBJ whole genome shotgun (WGS) entry which is preliminary data.</text>
</comment>
<protein>
    <submittedName>
        <fullName evidence="1">Uracil-DNA glycosylase</fullName>
    </submittedName>
</protein>
<evidence type="ECO:0000313" key="2">
    <source>
        <dbReference type="Proteomes" id="UP000770785"/>
    </source>
</evidence>
<dbReference type="EMBL" id="JAATJH010000002">
    <property type="protein sequence ID" value="NJC26329.1"/>
    <property type="molecule type" value="Genomic_DNA"/>
</dbReference>